<evidence type="ECO:0000256" key="1">
    <source>
        <dbReference type="SAM" id="MobiDB-lite"/>
    </source>
</evidence>
<accession>A0A0J6ICS6</accession>
<gene>
    <name evidence="2" type="ORF">TU86_21845</name>
</gene>
<dbReference type="Proteomes" id="UP000036325">
    <property type="component" value="Unassembled WGS sequence"/>
</dbReference>
<reference evidence="2 3" key="1">
    <citation type="submission" date="2015-02" db="EMBL/GenBank/DDBJ databases">
        <title>Pseudomonas helleri sp. nov. and Pseudomonas weihenstephanensis sp. nov., isolated from raw cows milk.</title>
        <authorList>
            <person name="von Neubeck M."/>
            <person name="Huptas C."/>
            <person name="Wenning M."/>
            <person name="Scherer S."/>
        </authorList>
    </citation>
    <scope>NUCLEOTIDE SEQUENCE [LARGE SCALE GENOMIC DNA]</scope>
    <source>
        <strain evidence="2 3">DSM 29166</strain>
    </source>
</reference>
<dbReference type="EMBL" id="JYLF01000015">
    <property type="protein sequence ID" value="KMN10168.1"/>
    <property type="molecule type" value="Genomic_DNA"/>
</dbReference>
<protein>
    <submittedName>
        <fullName evidence="2">Uncharacterized protein</fullName>
    </submittedName>
</protein>
<sequence length="121" mass="12611">MIMARTSPAPATETPDTAKESPVAPESATAPDLGKPKPSTGNELPQSPVLPHSPAEPEPTSAPQAKQEPLDQSGMLTLYPLRSYLDGKDIKRAGGEGYQSSKHDAALLIAKGLATLTDPRG</sequence>
<comment type="caution">
    <text evidence="2">The sequence shown here is derived from an EMBL/GenBank/DDBJ whole genome shotgun (WGS) entry which is preliminary data.</text>
</comment>
<evidence type="ECO:0000313" key="2">
    <source>
        <dbReference type="EMBL" id="KMN10168.1"/>
    </source>
</evidence>
<dbReference type="STRING" id="1608994.TU86_21845"/>
<proteinExistence type="predicted"/>
<evidence type="ECO:0000313" key="3">
    <source>
        <dbReference type="Proteomes" id="UP000036325"/>
    </source>
</evidence>
<feature type="region of interest" description="Disordered" evidence="1">
    <location>
        <begin position="1"/>
        <end position="75"/>
    </location>
</feature>
<organism evidence="2 3">
    <name type="scientific">Pseudomonas weihenstephanensis</name>
    <dbReference type="NCBI Taxonomy" id="1608994"/>
    <lineage>
        <taxon>Bacteria</taxon>
        <taxon>Pseudomonadati</taxon>
        <taxon>Pseudomonadota</taxon>
        <taxon>Gammaproteobacteria</taxon>
        <taxon>Pseudomonadales</taxon>
        <taxon>Pseudomonadaceae</taxon>
        <taxon>Pseudomonas</taxon>
    </lineage>
</organism>
<dbReference type="AlphaFoldDB" id="A0A0J6ICS6"/>
<name>A0A0J6ICS6_9PSED</name>
<dbReference type="PATRIC" id="fig|1608994.3.peg.542"/>